<accession>A0AAP9R390</accession>
<gene>
    <name evidence="3" type="ORF">HV331_25790</name>
</gene>
<evidence type="ECO:0000313" key="4">
    <source>
        <dbReference type="Proteomes" id="UP000514462"/>
    </source>
</evidence>
<evidence type="ECO:0000256" key="2">
    <source>
        <dbReference type="SAM" id="MobiDB-lite"/>
    </source>
</evidence>
<keyword evidence="1" id="KW-0175">Coiled coil</keyword>
<dbReference type="Proteomes" id="UP000514462">
    <property type="component" value="Plasmid pRHBSTW-00938_2"/>
</dbReference>
<dbReference type="InterPro" id="IPR021204">
    <property type="entry name" value="Integr_conj_element_PFL4711"/>
</dbReference>
<protein>
    <submittedName>
        <fullName evidence="3">Integrating conjugative element protein</fullName>
    </submittedName>
</protein>
<organism evidence="3 4">
    <name type="scientific">Klebsiella aerogenes</name>
    <name type="common">Enterobacter aerogenes</name>
    <dbReference type="NCBI Taxonomy" id="548"/>
    <lineage>
        <taxon>Bacteria</taxon>
        <taxon>Pseudomonadati</taxon>
        <taxon>Pseudomonadota</taxon>
        <taxon>Gammaproteobacteria</taxon>
        <taxon>Enterobacterales</taxon>
        <taxon>Enterobacteriaceae</taxon>
        <taxon>Klebsiella/Raoultella group</taxon>
        <taxon>Klebsiella</taxon>
    </lineage>
</organism>
<name>A0AAP9R390_KLEAE</name>
<sequence length="486" mass="51095">MVLHGTLVTIVAGGLIGSVMLSARADDDNQTLMGLSLPQVNDSAIGYGKSATGAISDKLFYTLGGGSVISQPATRNNMKKLGVNLGWSSDLMCGNFDLKTTVANQLNGVTDGFKNLMGDVIQGATGAVASLPAMVIQRANPGLYDALTNGVLQANVAFDKAQLNCQNMAKRMMDFSDTSKLTQTAMLEEYKSIVNTGGADAIKANNLGNKATGGSGKNWIGGQSRGGKGQPAIRPTHDFAAAGFNMMNNLPVLSTQSVSSSQCNGAVCAKFGSAEQAAQAVVKVLGDRAMRTCGNATECTSGGDDNQPGMSEAGTGFAPMLEEATKTNTELLVKLVNGTLRPTAENLEQLKTGGLPVSAGVIKALRRDPDNAALTGRLAGELAMSDTVETALLMRRMLVTGMSEPNAAPQETLIAEGDHRIESLDREINALKNEMEMRQSLARNSVLTIIERENQRVETNPQTQTDDNTDTRFNKLAVPDSDGGQQ</sequence>
<dbReference type="AlphaFoldDB" id="A0AAP9R390"/>
<reference evidence="4" key="1">
    <citation type="submission" date="2020-06" db="EMBL/GenBank/DDBJ databases">
        <title>REHAB project genomes.</title>
        <authorList>
            <person name="Shaw L.P."/>
        </authorList>
    </citation>
    <scope>NUCLEOTIDE SEQUENCE [LARGE SCALE GENOMIC DNA]</scope>
    <source>
        <strain evidence="4">RHBSTW-00938</strain>
        <plasmid evidence="4">prhbstw-00938_2</plasmid>
    </source>
</reference>
<dbReference type="NCBIfam" id="TIGR03755">
    <property type="entry name" value="conj_TIGR03755"/>
    <property type="match status" value="1"/>
</dbReference>
<evidence type="ECO:0000256" key="1">
    <source>
        <dbReference type="SAM" id="Coils"/>
    </source>
</evidence>
<feature type="region of interest" description="Disordered" evidence="2">
    <location>
        <begin position="454"/>
        <end position="486"/>
    </location>
</feature>
<dbReference type="EMBL" id="CP055905">
    <property type="protein sequence ID" value="QMR43199.1"/>
    <property type="molecule type" value="Genomic_DNA"/>
</dbReference>
<geneLocation type="plasmid" evidence="4">
    <name>prhbstw-00938_2</name>
</geneLocation>
<feature type="coiled-coil region" evidence="1">
    <location>
        <begin position="414"/>
        <end position="441"/>
    </location>
</feature>
<evidence type="ECO:0000313" key="3">
    <source>
        <dbReference type="EMBL" id="QMR43199.1"/>
    </source>
</evidence>
<keyword evidence="3" id="KW-0614">Plasmid</keyword>
<proteinExistence type="predicted"/>